<keyword evidence="1" id="KW-0812">Transmembrane</keyword>
<sequence>MVLVLLIGLLICFVCGFLLSVVFFLKDFSWLRKNRHSRFWERAVALLFSTCQGGFSIAGMVAVAIAFTTDTEPYRLDPVTLCTLQLFAGANLTWTLRGIKDCRKAIWLVYGSIAWTAPDIAFFTRYETFPLFLCILLMTGRDNFAYEHALLTRVAIASTVSWGHWHEALQIHKDSGNPIPKRVHALLQFVIANAVAASFQIIGAVVLYGLSLVNVRISELRQGIVLDWYRPLNLIFSTSRPRPTICWKLKCSLASRKTRLVVDCVVRLATIVAQTPTVRCELPCEHSLHTTGRCTFCAVSCGRLGAILSPQDGFGA</sequence>
<dbReference type="OrthoDB" id="3777149at2759"/>
<keyword evidence="1" id="KW-0472">Membrane</keyword>
<comment type="caution">
    <text evidence="2">The sequence shown here is derived from an EMBL/GenBank/DDBJ whole genome shotgun (WGS) entry which is preliminary data.</text>
</comment>
<keyword evidence="3" id="KW-1185">Reference proteome</keyword>
<evidence type="ECO:0000256" key="1">
    <source>
        <dbReference type="SAM" id="Phobius"/>
    </source>
</evidence>
<accession>A0A9P6G7S0</accession>
<dbReference type="AlphaFoldDB" id="A0A9P6G7S0"/>
<feature type="transmembrane region" description="Helical" evidence="1">
    <location>
        <begin position="186"/>
        <end position="210"/>
    </location>
</feature>
<feature type="transmembrane region" description="Helical" evidence="1">
    <location>
        <begin position="6"/>
        <end position="25"/>
    </location>
</feature>
<proteinExistence type="predicted"/>
<feature type="transmembrane region" description="Helical" evidence="1">
    <location>
        <begin position="106"/>
        <end position="124"/>
    </location>
</feature>
<organism evidence="2 3">
    <name type="scientific">Paraphaeosphaeria minitans</name>
    <dbReference type="NCBI Taxonomy" id="565426"/>
    <lineage>
        <taxon>Eukaryota</taxon>
        <taxon>Fungi</taxon>
        <taxon>Dikarya</taxon>
        <taxon>Ascomycota</taxon>
        <taxon>Pezizomycotina</taxon>
        <taxon>Dothideomycetes</taxon>
        <taxon>Pleosporomycetidae</taxon>
        <taxon>Pleosporales</taxon>
        <taxon>Massarineae</taxon>
        <taxon>Didymosphaeriaceae</taxon>
        <taxon>Paraphaeosphaeria</taxon>
    </lineage>
</organism>
<dbReference type="EMBL" id="WJXW01000015">
    <property type="protein sequence ID" value="KAF9730005.1"/>
    <property type="molecule type" value="Genomic_DNA"/>
</dbReference>
<evidence type="ECO:0000313" key="2">
    <source>
        <dbReference type="EMBL" id="KAF9730005.1"/>
    </source>
</evidence>
<reference evidence="2" key="1">
    <citation type="journal article" date="2020" name="Mol. Plant Microbe Interact.">
        <title>Genome Sequence of the Biocontrol Agent Coniothyrium minitans strain Conio (IMI 134523).</title>
        <authorList>
            <person name="Patel D."/>
            <person name="Shittu T.A."/>
            <person name="Baroncelli R."/>
            <person name="Muthumeenakshi S."/>
            <person name="Osborne T.H."/>
            <person name="Janganan T.K."/>
            <person name="Sreenivasaprasad S."/>
        </authorList>
    </citation>
    <scope>NUCLEOTIDE SEQUENCE</scope>
    <source>
        <strain evidence="2">Conio</strain>
    </source>
</reference>
<name>A0A9P6G7S0_9PLEO</name>
<gene>
    <name evidence="2" type="ORF">PMIN01_11938</name>
</gene>
<feature type="transmembrane region" description="Helical" evidence="1">
    <location>
        <begin position="46"/>
        <end position="68"/>
    </location>
</feature>
<dbReference type="Proteomes" id="UP000756921">
    <property type="component" value="Unassembled WGS sequence"/>
</dbReference>
<evidence type="ECO:0000313" key="3">
    <source>
        <dbReference type="Proteomes" id="UP000756921"/>
    </source>
</evidence>
<keyword evidence="1" id="KW-1133">Transmembrane helix</keyword>
<protein>
    <submittedName>
        <fullName evidence="2">Uncharacterized protein</fullName>
    </submittedName>
</protein>